<dbReference type="AlphaFoldDB" id="G2J8K7"/>
<evidence type="ECO:0000259" key="1">
    <source>
        <dbReference type="PROSITE" id="PS50828"/>
    </source>
</evidence>
<evidence type="ECO:0000313" key="2">
    <source>
        <dbReference type="EMBL" id="CCD29104.1"/>
    </source>
</evidence>
<dbReference type="InterPro" id="IPR036063">
    <property type="entry name" value="Smr_dom_sf"/>
</dbReference>
<protein>
    <submittedName>
        <fullName evidence="2">Smr protein/MutS2</fullName>
    </submittedName>
</protein>
<dbReference type="STRING" id="1070319.CAGGBEG34_200108"/>
<proteinExistence type="predicted"/>
<reference evidence="2 3" key="1">
    <citation type="submission" date="2011-08" db="EMBL/GenBank/DDBJ databases">
        <title>The genome of the obligate endobacterium of an arbuscular mycorrhizal fungus reveals an interphylum network of nutritional interactions.</title>
        <authorList>
            <person name="Ghignone S."/>
            <person name="Salvioli A."/>
            <person name="Anca I."/>
            <person name="Lumini E."/>
            <person name="Ortu G."/>
            <person name="Petiti L."/>
            <person name="Cruveiller S."/>
            <person name="Bianciotto V."/>
            <person name="Piffanelli P."/>
            <person name="Lanfranco L."/>
            <person name="Bonfante P."/>
        </authorList>
    </citation>
    <scope>NUCLEOTIDE SEQUENCE [LARGE SCALE GENOMIC DNA]</scope>
    <source>
        <strain evidence="2 3">BEG34</strain>
    </source>
</reference>
<dbReference type="EMBL" id="CAFB01000037">
    <property type="protein sequence ID" value="CCD29104.1"/>
    <property type="molecule type" value="Genomic_DNA"/>
</dbReference>
<keyword evidence="3" id="KW-1185">Reference proteome</keyword>
<dbReference type="InterPro" id="IPR002625">
    <property type="entry name" value="Smr_dom"/>
</dbReference>
<sequence length="189" mass="21371">MRVRRAVDLCPDSDAALFKRAVKGVIKLSVEPRADVHRPRATPLRRARREEAPLPVAAPALSDDFEPAVLTDEEGSVFPHPHIRRDIVRKLRRGVWRIEAQLDLHHMRRFEARAALCDFLHQAVQRGLRCVRVIHGKGWGSPDGQPVLKAKVRLWLAQIEDVIAFCPARLQHGGEGVVIVLLRSPRNAR</sequence>
<dbReference type="SUPFAM" id="SSF160443">
    <property type="entry name" value="SMR domain-like"/>
    <property type="match status" value="1"/>
</dbReference>
<feature type="domain" description="Smr" evidence="1">
    <location>
        <begin position="102"/>
        <end position="183"/>
    </location>
</feature>
<dbReference type="Proteomes" id="UP000054051">
    <property type="component" value="Unassembled WGS sequence"/>
</dbReference>
<organism evidence="2 3">
    <name type="scientific">Candidatus Glomeribacter gigasporarum BEG34</name>
    <dbReference type="NCBI Taxonomy" id="1070319"/>
    <lineage>
        <taxon>Bacteria</taxon>
        <taxon>Pseudomonadati</taxon>
        <taxon>Pseudomonadota</taxon>
        <taxon>Betaproteobacteria</taxon>
        <taxon>Burkholderiales</taxon>
        <taxon>Burkholderiaceae</taxon>
        <taxon>Candidatus Glomeribacter</taxon>
    </lineage>
</organism>
<accession>G2J8K7</accession>
<evidence type="ECO:0000313" key="3">
    <source>
        <dbReference type="Proteomes" id="UP000054051"/>
    </source>
</evidence>
<dbReference type="PANTHER" id="PTHR35562">
    <property type="entry name" value="DNA ENDONUCLEASE SMRA-RELATED"/>
    <property type="match status" value="1"/>
</dbReference>
<dbReference type="PROSITE" id="PS50828">
    <property type="entry name" value="SMR"/>
    <property type="match status" value="1"/>
</dbReference>
<dbReference type="eggNOG" id="COG2840">
    <property type="taxonomic scope" value="Bacteria"/>
</dbReference>
<dbReference type="OrthoDB" id="9808881at2"/>
<dbReference type="SMART" id="SM00463">
    <property type="entry name" value="SMR"/>
    <property type="match status" value="1"/>
</dbReference>
<dbReference type="Gene3D" id="3.30.1370.110">
    <property type="match status" value="1"/>
</dbReference>
<name>G2J8K7_9BURK</name>
<gene>
    <name evidence="2" type="ORF">CAGGBEG34_200108</name>
</gene>
<comment type="caution">
    <text evidence="2">The sequence shown here is derived from an EMBL/GenBank/DDBJ whole genome shotgun (WGS) entry which is preliminary data.</text>
</comment>
<dbReference type="Pfam" id="PF01713">
    <property type="entry name" value="Smr"/>
    <property type="match status" value="1"/>
</dbReference>
<dbReference type="PANTHER" id="PTHR35562:SF2">
    <property type="entry name" value="DNA ENDONUCLEASE SMRA-RELATED"/>
    <property type="match status" value="1"/>
</dbReference>